<protein>
    <submittedName>
        <fullName evidence="3">Putative secreted protein</fullName>
    </submittedName>
</protein>
<sequence>MPRTCPACTLLRVVVAFGHVTVIPQHAHIDSCAILQVQGVSKCCCKQNRGTGSSSLSEAKKPNQTKQAHRGSRRVIVFFFMGKRFIPLANSYPKFVLERLREANSAYTTRVARWRTVVSPAVSQTAHDK</sequence>
<evidence type="ECO:0000256" key="1">
    <source>
        <dbReference type="SAM" id="MobiDB-lite"/>
    </source>
</evidence>
<name>A0A2M4D8W3_ANODA</name>
<dbReference type="EMBL" id="GGFL01009827">
    <property type="protein sequence ID" value="MBW74005.1"/>
    <property type="molecule type" value="Transcribed_RNA"/>
</dbReference>
<evidence type="ECO:0000313" key="3">
    <source>
        <dbReference type="EMBL" id="MBW74005.1"/>
    </source>
</evidence>
<evidence type="ECO:0000256" key="2">
    <source>
        <dbReference type="SAM" id="SignalP"/>
    </source>
</evidence>
<accession>A0A2M4D8W3</accession>
<feature type="compositionally biased region" description="Polar residues" evidence="1">
    <location>
        <begin position="49"/>
        <end position="66"/>
    </location>
</feature>
<keyword evidence="2" id="KW-0732">Signal</keyword>
<dbReference type="AlphaFoldDB" id="A0A2M4D8W3"/>
<reference evidence="3" key="1">
    <citation type="submission" date="2018-01" db="EMBL/GenBank/DDBJ databases">
        <title>An insight into the sialome of Amazonian anophelines.</title>
        <authorList>
            <person name="Ribeiro J.M."/>
            <person name="Scarpassa V."/>
            <person name="Calvo E."/>
        </authorList>
    </citation>
    <scope>NUCLEOTIDE SEQUENCE</scope>
</reference>
<feature type="signal peptide" evidence="2">
    <location>
        <begin position="1"/>
        <end position="16"/>
    </location>
</feature>
<feature type="region of interest" description="Disordered" evidence="1">
    <location>
        <begin position="49"/>
        <end position="70"/>
    </location>
</feature>
<organism evidence="3">
    <name type="scientific">Anopheles darlingi</name>
    <name type="common">Mosquito</name>
    <dbReference type="NCBI Taxonomy" id="43151"/>
    <lineage>
        <taxon>Eukaryota</taxon>
        <taxon>Metazoa</taxon>
        <taxon>Ecdysozoa</taxon>
        <taxon>Arthropoda</taxon>
        <taxon>Hexapoda</taxon>
        <taxon>Insecta</taxon>
        <taxon>Pterygota</taxon>
        <taxon>Neoptera</taxon>
        <taxon>Endopterygota</taxon>
        <taxon>Diptera</taxon>
        <taxon>Nematocera</taxon>
        <taxon>Culicoidea</taxon>
        <taxon>Culicidae</taxon>
        <taxon>Anophelinae</taxon>
        <taxon>Anopheles</taxon>
    </lineage>
</organism>
<proteinExistence type="predicted"/>
<feature type="chain" id="PRO_5014934728" evidence="2">
    <location>
        <begin position="17"/>
        <end position="129"/>
    </location>
</feature>